<reference evidence="3" key="1">
    <citation type="submission" date="2016-11" db="UniProtKB">
        <authorList>
            <consortium name="WormBaseParasite"/>
        </authorList>
    </citation>
    <scope>IDENTIFICATION</scope>
</reference>
<keyword evidence="1" id="KW-0812">Transmembrane</keyword>
<keyword evidence="1" id="KW-1133">Transmembrane helix</keyword>
<evidence type="ECO:0000313" key="2">
    <source>
        <dbReference type="Proteomes" id="UP000095287"/>
    </source>
</evidence>
<keyword evidence="2" id="KW-1185">Reference proteome</keyword>
<keyword evidence="1" id="KW-0472">Membrane</keyword>
<dbReference type="AlphaFoldDB" id="A0A1I7ZP19"/>
<feature type="transmembrane region" description="Helical" evidence="1">
    <location>
        <begin position="151"/>
        <end position="175"/>
    </location>
</feature>
<dbReference type="Proteomes" id="UP000095287">
    <property type="component" value="Unplaced"/>
</dbReference>
<proteinExistence type="predicted"/>
<feature type="transmembrane region" description="Helical" evidence="1">
    <location>
        <begin position="233"/>
        <end position="257"/>
    </location>
</feature>
<protein>
    <submittedName>
        <fullName evidence="3">G_PROTEIN_RECEP_F1_2 domain-containing protein</fullName>
    </submittedName>
</protein>
<feature type="transmembrane region" description="Helical" evidence="1">
    <location>
        <begin position="371"/>
        <end position="390"/>
    </location>
</feature>
<feature type="transmembrane region" description="Helical" evidence="1">
    <location>
        <begin position="278"/>
        <end position="304"/>
    </location>
</feature>
<organism evidence="2 3">
    <name type="scientific">Steinernema glaseri</name>
    <dbReference type="NCBI Taxonomy" id="37863"/>
    <lineage>
        <taxon>Eukaryota</taxon>
        <taxon>Metazoa</taxon>
        <taxon>Ecdysozoa</taxon>
        <taxon>Nematoda</taxon>
        <taxon>Chromadorea</taxon>
        <taxon>Rhabditida</taxon>
        <taxon>Tylenchina</taxon>
        <taxon>Panagrolaimomorpha</taxon>
        <taxon>Strongyloidoidea</taxon>
        <taxon>Steinernematidae</taxon>
        <taxon>Steinernema</taxon>
    </lineage>
</organism>
<name>A0A1I7ZP19_9BILA</name>
<dbReference type="WBParaSite" id="L893_g28395.t1">
    <property type="protein sequence ID" value="L893_g28395.t1"/>
    <property type="gene ID" value="L893_g28395"/>
</dbReference>
<evidence type="ECO:0000313" key="3">
    <source>
        <dbReference type="WBParaSite" id="L893_g28395.t1"/>
    </source>
</evidence>
<evidence type="ECO:0000256" key="1">
    <source>
        <dbReference type="SAM" id="Phobius"/>
    </source>
</evidence>
<accession>A0A1I7ZP19</accession>
<sequence>MTHMCKSVHTCKCICLWKLERRGGGHFMPITSADSAAVGRKVAMECKQPLMQTASSGSETISLVALRRSTTQRMGSTMFRAIAICISELVSYTSQPASLFSADDVWKFFHKNQSLLFTELLSSYLERQPFLFTAVFIATSALRHPTSTCSYVILLLTFYTLWTVAAISTVFYIYVTFLQRGSGYQQTDIDEETSHGQESDGAPDDVLKHLNEIRDMSYAKNPLYTVEWAFDNVIRYVVLVNPLILVFAAYATVVGSICYKNSRHPMDRSTTSNVMHKILAVCSGSTLLLLSAFLALASVSFLYAHVSQNTCENFQMRMQNDNVEQFINARNVSDLDVAMITEVLMDIKEDRILSNSAMCSTIVEPYEVSCFLTTILTVSSFLLMFVMNALSKYYMQVDSIYYWNPDDPYSTLRMFQCNQKCFPPLPVLPIK</sequence>